<evidence type="ECO:0000256" key="1">
    <source>
        <dbReference type="ARBA" id="ARBA00022603"/>
    </source>
</evidence>
<dbReference type="GO" id="GO:0032259">
    <property type="term" value="P:methylation"/>
    <property type="evidence" value="ECO:0007669"/>
    <property type="project" value="UniProtKB-KW"/>
</dbReference>
<proteinExistence type="predicted"/>
<dbReference type="EC" id="2.1.1.45" evidence="4"/>
<organism evidence="4 5">
    <name type="scientific">Pseudoprimorskyibacter insulae</name>
    <dbReference type="NCBI Taxonomy" id="1695997"/>
    <lineage>
        <taxon>Bacteria</taxon>
        <taxon>Pseudomonadati</taxon>
        <taxon>Pseudomonadota</taxon>
        <taxon>Alphaproteobacteria</taxon>
        <taxon>Rhodobacterales</taxon>
        <taxon>Paracoccaceae</taxon>
        <taxon>Pseudoprimorskyibacter</taxon>
    </lineage>
</organism>
<dbReference type="Pfam" id="PF00303">
    <property type="entry name" value="Thymidylat_synt"/>
    <property type="match status" value="1"/>
</dbReference>
<dbReference type="Gene3D" id="3.30.572.10">
    <property type="entry name" value="Thymidylate synthase/dCMP hydroxymethylase domain"/>
    <property type="match status" value="1"/>
</dbReference>
<dbReference type="OrthoDB" id="7182974at2"/>
<evidence type="ECO:0000313" key="4">
    <source>
        <dbReference type="EMBL" id="SPF78137.1"/>
    </source>
</evidence>
<dbReference type="PANTHER" id="PTHR11548">
    <property type="entry name" value="THYMIDYLATE SYNTHASE 1"/>
    <property type="match status" value="1"/>
</dbReference>
<evidence type="ECO:0000256" key="2">
    <source>
        <dbReference type="ARBA" id="ARBA00022679"/>
    </source>
</evidence>
<keyword evidence="1 4" id="KW-0489">Methyltransferase</keyword>
<dbReference type="PANTHER" id="PTHR11548:SF9">
    <property type="entry name" value="THYMIDYLATE SYNTHASE"/>
    <property type="match status" value="1"/>
</dbReference>
<gene>
    <name evidence="4" type="primary">thyA2</name>
    <name evidence="4" type="ORF">PRI8871_00730</name>
</gene>
<dbReference type="InterPro" id="IPR023451">
    <property type="entry name" value="Thymidate_synth/dCMP_Mease_dom"/>
</dbReference>
<keyword evidence="2 4" id="KW-0808">Transferase</keyword>
<dbReference type="AlphaFoldDB" id="A0A2R8AQI7"/>
<dbReference type="EMBL" id="OMOJ01000001">
    <property type="protein sequence ID" value="SPF78137.1"/>
    <property type="molecule type" value="Genomic_DNA"/>
</dbReference>
<evidence type="ECO:0000259" key="3">
    <source>
        <dbReference type="Pfam" id="PF00303"/>
    </source>
</evidence>
<evidence type="ECO:0000313" key="5">
    <source>
        <dbReference type="Proteomes" id="UP000244904"/>
    </source>
</evidence>
<dbReference type="CDD" id="cd00351">
    <property type="entry name" value="TS_Pyrimidine_HMase"/>
    <property type="match status" value="1"/>
</dbReference>
<dbReference type="InterPro" id="IPR036926">
    <property type="entry name" value="Thymidate_synth/dCMP_Mease_sf"/>
</dbReference>
<accession>A0A2R8AQI7</accession>
<feature type="domain" description="Thymidylate synthase/dCMP hydroxymethylase" evidence="3">
    <location>
        <begin position="64"/>
        <end position="223"/>
    </location>
</feature>
<dbReference type="SUPFAM" id="SSF55831">
    <property type="entry name" value="Thymidylate synthase/dCMP hydroxymethylase"/>
    <property type="match status" value="1"/>
</dbReference>
<sequence>MFHASEDSLDDLLRAVFKQLLTGRGNFEVDSSKGRSTEVFGALLELKNPRARLSRSFSKAKAFSPLGELFWYLAGSDSVEFIKHYIPNYPKLIKDEVTANGAYGPRIFGDMASEKRDETSQWDRVIRTLREREGSRNALIQIYANSDSKPKNGDKPCTCTIQFAVRNGQLLMHTHMRSNDAFFGLPHDIFTFTMLQEIAARELGYGLGRYTHSVTSLHLYHDSAATEDRPANTSTSGAEAYYREGFHESRPMPEMPSGNPWPDIEQVKIAERKIRGGNIEYVAPTDLARYWKDFIELFRIHKMFEDMRKRSDDLTTERPELRRIVKTMKEISPIYEIYIRDKLQRKQSPVRDLFENAG</sequence>
<reference evidence="5" key="1">
    <citation type="submission" date="2018-03" db="EMBL/GenBank/DDBJ databases">
        <authorList>
            <person name="Rodrigo-Torres L."/>
            <person name="Arahal R. D."/>
            <person name="Lucena T."/>
        </authorList>
    </citation>
    <scope>NUCLEOTIDE SEQUENCE [LARGE SCALE GENOMIC DNA]</scope>
    <source>
        <strain evidence="5">CECT 8871</strain>
    </source>
</reference>
<dbReference type="GO" id="GO:0005829">
    <property type="term" value="C:cytosol"/>
    <property type="evidence" value="ECO:0007669"/>
    <property type="project" value="TreeGrafter"/>
</dbReference>
<dbReference type="InterPro" id="IPR045097">
    <property type="entry name" value="Thymidate_synth/dCMP_Mease"/>
</dbReference>
<dbReference type="RefSeq" id="WP_108884808.1">
    <property type="nucleotide sequence ID" value="NZ_OMOJ01000001.1"/>
</dbReference>
<name>A0A2R8AQI7_9RHOB</name>
<protein>
    <submittedName>
        <fullName evidence="4">Thymidylate synthase 2</fullName>
        <ecNumber evidence="4">2.1.1.45</ecNumber>
    </submittedName>
</protein>
<keyword evidence="5" id="KW-1185">Reference proteome</keyword>
<dbReference type="GO" id="GO:0004799">
    <property type="term" value="F:thymidylate synthase activity"/>
    <property type="evidence" value="ECO:0007669"/>
    <property type="project" value="UniProtKB-EC"/>
</dbReference>
<dbReference type="Proteomes" id="UP000244904">
    <property type="component" value="Unassembled WGS sequence"/>
</dbReference>
<dbReference type="GO" id="GO:0006231">
    <property type="term" value="P:dTMP biosynthetic process"/>
    <property type="evidence" value="ECO:0007669"/>
    <property type="project" value="TreeGrafter"/>
</dbReference>